<keyword evidence="2" id="KW-1185">Reference proteome</keyword>
<comment type="caution">
    <text evidence="1">The sequence shown here is derived from an EMBL/GenBank/DDBJ whole genome shotgun (WGS) entry which is preliminary data.</text>
</comment>
<proteinExistence type="predicted"/>
<organism evidence="1 2">
    <name type="scientific">Fusarium decemcellulare</name>
    <dbReference type="NCBI Taxonomy" id="57161"/>
    <lineage>
        <taxon>Eukaryota</taxon>
        <taxon>Fungi</taxon>
        <taxon>Dikarya</taxon>
        <taxon>Ascomycota</taxon>
        <taxon>Pezizomycotina</taxon>
        <taxon>Sordariomycetes</taxon>
        <taxon>Hypocreomycetidae</taxon>
        <taxon>Hypocreales</taxon>
        <taxon>Nectriaceae</taxon>
        <taxon>Fusarium</taxon>
        <taxon>Fusarium decemcellulare species complex</taxon>
    </lineage>
</organism>
<gene>
    <name evidence="1" type="ORF">NM208_g2239</name>
</gene>
<dbReference type="Proteomes" id="UP001148629">
    <property type="component" value="Unassembled WGS sequence"/>
</dbReference>
<name>A0ACC1ST48_9HYPO</name>
<accession>A0ACC1ST48</accession>
<reference evidence="1" key="1">
    <citation type="submission" date="2022-08" db="EMBL/GenBank/DDBJ databases">
        <title>Genome Sequence of Fusarium decemcellulare.</title>
        <authorList>
            <person name="Buettner E."/>
        </authorList>
    </citation>
    <scope>NUCLEOTIDE SEQUENCE</scope>
    <source>
        <strain evidence="1">Babe19</strain>
    </source>
</reference>
<evidence type="ECO:0000313" key="2">
    <source>
        <dbReference type="Proteomes" id="UP001148629"/>
    </source>
</evidence>
<sequence>MENQVTFNCFMSLPYELRHYIYTLATPSRVVCVEEGPINVKEKRLWRERGYDNYLQYAFERFFDQALNGPPALNIKLHPDLAHFAHNWRNRIPRSLLQLKQQRLEAYGFTSSRPPYQPWPPSPEVPSIPIEWLINYPELAFELTRESCLRGTAAIPAFLHVCAESRGALVAWGYQLMFATRTAEPRTWFHPGRDRLYIPHTVHPRPLTKVNLRPEPMPFLDPDYHPRGLLSGCYWDIGQYCVRDLRRVRYLMLGSGNISEYEDEVAPDIQNILPLLSSLESIYIEGWTKEDIIGWYRHSGAPFSLEASRKMNSVSCVSVEDIDIVGSVYWEITSDSDNDREWPGRLRLAGYANQLYNRHKHHHTTHYPEAKASTLRNKLLSWKPSSYSSTGQNVRVPTIQYVHSCPEALSHSFTTGRYRFWSILQSLGGPSPEYSNDPSIFLELESLPVPFRIRWKYNERYQMEWPEFLAHIRQRGTPYYPEDDWSNAELQAWYLNHYWIYNIPSHGTSTSESKPKRIKTSHEPSSWPLPTPSHDTMSSPTKRPRYVSDDGSDDLSQSFVEDDMTPKAPKRRGRLYHAIRSASETSSRSRNSSRSKVSSPLKQQRDATGEESGYRIVSIKRYEDLQPDSLKEMRRVLEDIEYGIRDPKDEFQKSKFPQTAFFDAALATNLPSGVDWRWPDMSWVDGLFDRVAEYLEENEAEAGWNIGIHAPIHDWTFHKDKPRPRFLDYTSCTLTQISTMFKPTKSKSKLIETKREGEDYTNAINQMATWHSAQLRSLCYLSPGISRTLSHIELLPGIIVQGHDWNFVATIQRDKKVFTFHKLPIGTTLSRQGIFKVLLALQYLKHWIQIEYWSAFKMDILETGDIAAVSCADG</sequence>
<dbReference type="EMBL" id="JANRMS010000130">
    <property type="protein sequence ID" value="KAJ3545985.1"/>
    <property type="molecule type" value="Genomic_DNA"/>
</dbReference>
<evidence type="ECO:0000313" key="1">
    <source>
        <dbReference type="EMBL" id="KAJ3545985.1"/>
    </source>
</evidence>
<protein>
    <submittedName>
        <fullName evidence="1">Uncharacterized protein</fullName>
    </submittedName>
</protein>